<reference evidence="1" key="1">
    <citation type="submission" date="2017-05" db="UniProtKB">
        <authorList>
            <consortium name="EnsemblMetazoa"/>
        </authorList>
    </citation>
    <scope>IDENTIFICATION</scope>
</reference>
<dbReference type="EnsemblMetazoa" id="Aqu2.1.33183_001">
    <property type="protein sequence ID" value="Aqu2.1.33183_001"/>
    <property type="gene ID" value="Aqu2.1.33183"/>
</dbReference>
<dbReference type="AlphaFoldDB" id="A0A1X7UZI9"/>
<accession>A0A1X7UZI9</accession>
<name>A0A1X7UZI9_AMPQE</name>
<organism evidence="1">
    <name type="scientific">Amphimedon queenslandica</name>
    <name type="common">Sponge</name>
    <dbReference type="NCBI Taxonomy" id="400682"/>
    <lineage>
        <taxon>Eukaryota</taxon>
        <taxon>Metazoa</taxon>
        <taxon>Porifera</taxon>
        <taxon>Demospongiae</taxon>
        <taxon>Heteroscleromorpha</taxon>
        <taxon>Haplosclerida</taxon>
        <taxon>Niphatidae</taxon>
        <taxon>Amphimedon</taxon>
    </lineage>
</organism>
<sequence>PVWIVVEGQVYTGLSYSAWATSFTVIFRPRTSYFRLLSLAIELMKQAARVLKMRKAPISTWKPFCSGENESLVSVLPKYRHKRKNKKKTKRLSEHKTLLPTICDLSPQQPMSEIHLHVAFPSPPNIDSLSPPVESCIDPSTTGIMNEEEYAVVFRREAKKMELLMMKMEFPCQK</sequence>
<evidence type="ECO:0000313" key="1">
    <source>
        <dbReference type="EnsemblMetazoa" id="Aqu2.1.33183_001"/>
    </source>
</evidence>
<proteinExistence type="predicted"/>
<protein>
    <submittedName>
        <fullName evidence="1">Uncharacterized protein</fullName>
    </submittedName>
</protein>
<dbReference type="InParanoid" id="A0A1X7UZI9"/>